<gene>
    <name evidence="4" type="ORF">D8674_002848</name>
</gene>
<reference evidence="5" key="2">
    <citation type="submission" date="2019-10" db="EMBL/GenBank/DDBJ databases">
        <title>A de novo genome assembly of a pear dwarfing rootstock.</title>
        <authorList>
            <person name="Wang F."/>
            <person name="Wang J."/>
            <person name="Li S."/>
            <person name="Zhang Y."/>
            <person name="Fang M."/>
            <person name="Ma L."/>
            <person name="Zhao Y."/>
            <person name="Jiang S."/>
        </authorList>
    </citation>
    <scope>NUCLEOTIDE SEQUENCE [LARGE SCALE GENOMIC DNA]</scope>
</reference>
<dbReference type="EMBL" id="SMOL01000695">
    <property type="protein sequence ID" value="KAB2601843.1"/>
    <property type="molecule type" value="Genomic_DNA"/>
</dbReference>
<name>A0A5N5FG56_9ROSA</name>
<keyword evidence="5" id="KW-1185">Reference proteome</keyword>
<reference evidence="4 5" key="3">
    <citation type="submission" date="2019-11" db="EMBL/GenBank/DDBJ databases">
        <title>A de novo genome assembly of a pear dwarfing rootstock.</title>
        <authorList>
            <person name="Wang F."/>
            <person name="Wang J."/>
            <person name="Li S."/>
            <person name="Zhang Y."/>
            <person name="Fang M."/>
            <person name="Ma L."/>
            <person name="Zhao Y."/>
            <person name="Jiang S."/>
        </authorList>
    </citation>
    <scope>NUCLEOTIDE SEQUENCE [LARGE SCALE GENOMIC DNA]</scope>
    <source>
        <strain evidence="4">S2</strain>
        <tissue evidence="4">Leaf</tissue>
    </source>
</reference>
<reference evidence="4 5" key="1">
    <citation type="submission" date="2019-09" db="EMBL/GenBank/DDBJ databases">
        <authorList>
            <person name="Ou C."/>
        </authorList>
    </citation>
    <scope>NUCLEOTIDE SEQUENCE [LARGE SCALE GENOMIC DNA]</scope>
    <source>
        <strain evidence="4">S2</strain>
        <tissue evidence="4">Leaf</tissue>
    </source>
</reference>
<dbReference type="PANTHER" id="PTHR15351">
    <property type="entry name" value="ERLIN (ER LIPID RAFT ASSOCIATED PROTEIN) HOMOLOG"/>
    <property type="match status" value="1"/>
</dbReference>
<keyword evidence="3" id="KW-0472">Membrane</keyword>
<dbReference type="PANTHER" id="PTHR15351:SF3">
    <property type="entry name" value="ERLIN"/>
    <property type="match status" value="1"/>
</dbReference>
<dbReference type="GO" id="GO:0031625">
    <property type="term" value="F:ubiquitin protein ligase binding"/>
    <property type="evidence" value="ECO:0007669"/>
    <property type="project" value="InterPro"/>
</dbReference>
<dbReference type="GO" id="GO:0032933">
    <property type="term" value="P:SREBP signaling pathway"/>
    <property type="evidence" value="ECO:0007669"/>
    <property type="project" value="TreeGrafter"/>
</dbReference>
<accession>A0A5N5FG56</accession>
<sequence>MVYLTLALKRLILRGHEQTAMKKHQDNGNLVSQLALCMTVLPTSSTISIMHQVLEGHFGVYWRGGALLKTVTDPVFISSCLWSPHFEYVQVTLQIDQVRDIPCGTKGVVMINFEKIEVRLCDIIL</sequence>
<evidence type="ECO:0000256" key="2">
    <source>
        <dbReference type="ARBA" id="ARBA00008164"/>
    </source>
</evidence>
<dbReference type="AlphaFoldDB" id="A0A5N5FG56"/>
<evidence type="ECO:0000313" key="4">
    <source>
        <dbReference type="EMBL" id="KAB2601843.1"/>
    </source>
</evidence>
<dbReference type="GO" id="GO:0015485">
    <property type="term" value="F:cholesterol binding"/>
    <property type="evidence" value="ECO:0007669"/>
    <property type="project" value="TreeGrafter"/>
</dbReference>
<evidence type="ECO:0000313" key="5">
    <source>
        <dbReference type="Proteomes" id="UP000327157"/>
    </source>
</evidence>
<dbReference type="Proteomes" id="UP000327157">
    <property type="component" value="Chromosome 10"/>
</dbReference>
<evidence type="ECO:0000256" key="1">
    <source>
        <dbReference type="ARBA" id="ARBA00004167"/>
    </source>
</evidence>
<comment type="similarity">
    <text evidence="2">Belongs to the band 7/mec-2 family.</text>
</comment>
<dbReference type="OrthoDB" id="77368at2759"/>
<protein>
    <submittedName>
        <fullName evidence="4">Erlin-1</fullName>
    </submittedName>
</protein>
<comment type="subcellular location">
    <subcellularLocation>
        <location evidence="1">Membrane</location>
        <topology evidence="1">Single-pass membrane protein</topology>
    </subcellularLocation>
</comment>
<comment type="caution">
    <text evidence="4">The sequence shown here is derived from an EMBL/GenBank/DDBJ whole genome shotgun (WGS) entry which is preliminary data.</text>
</comment>
<proteinExistence type="inferred from homology"/>
<dbReference type="InterPro" id="IPR033294">
    <property type="entry name" value="Erlin1/2"/>
</dbReference>
<evidence type="ECO:0000256" key="3">
    <source>
        <dbReference type="ARBA" id="ARBA00023136"/>
    </source>
</evidence>
<organism evidence="4 5">
    <name type="scientific">Pyrus ussuriensis x Pyrus communis</name>
    <dbReference type="NCBI Taxonomy" id="2448454"/>
    <lineage>
        <taxon>Eukaryota</taxon>
        <taxon>Viridiplantae</taxon>
        <taxon>Streptophyta</taxon>
        <taxon>Embryophyta</taxon>
        <taxon>Tracheophyta</taxon>
        <taxon>Spermatophyta</taxon>
        <taxon>Magnoliopsida</taxon>
        <taxon>eudicotyledons</taxon>
        <taxon>Gunneridae</taxon>
        <taxon>Pentapetalae</taxon>
        <taxon>rosids</taxon>
        <taxon>fabids</taxon>
        <taxon>Rosales</taxon>
        <taxon>Rosaceae</taxon>
        <taxon>Amygdaloideae</taxon>
        <taxon>Maleae</taxon>
        <taxon>Pyrus</taxon>
    </lineage>
</organism>
<dbReference type="GO" id="GO:0005789">
    <property type="term" value="C:endoplasmic reticulum membrane"/>
    <property type="evidence" value="ECO:0007669"/>
    <property type="project" value="TreeGrafter"/>
</dbReference>